<evidence type="ECO:0000313" key="2">
    <source>
        <dbReference type="EMBL" id="CEO50161.1"/>
    </source>
</evidence>
<dbReference type="SUPFAM" id="SSF81383">
    <property type="entry name" value="F-box domain"/>
    <property type="match status" value="1"/>
</dbReference>
<reference evidence="2" key="1">
    <citation type="submission" date="2015-01" db="EMBL/GenBank/DDBJ databases">
        <authorList>
            <person name="Durling Mikael"/>
        </authorList>
    </citation>
    <scope>NUCLEOTIDE SEQUENCE</scope>
</reference>
<feature type="domain" description="F-box" evidence="1">
    <location>
        <begin position="69"/>
        <end position="103"/>
    </location>
</feature>
<dbReference type="Pfam" id="PF00646">
    <property type="entry name" value="F-box"/>
    <property type="match status" value="1"/>
</dbReference>
<name>A0A0B7K673_BIOOC</name>
<sequence>MHTAIPLVHTTDHFYSIFFRRVPVIEYSKMVRNFQLLTKSLLGQWFCNTPPLPHTLELFKGPQEDYPPKLRLIDLPSDVLFSITDHLDTPSVHSLSLTCRSLYASRFPATQRPLSPEDQQQLLTTLERDPLGEGFSYCQRCNKLHSYDRTWGPQSGSEKSQNTRGTLCGMKDAFSPAGNPFDLGYHHARLAMNNHFYGPQFGIPLDAICIKQIISRGGTAIDCSTAAQILQDELYIRRTYNFMVPENGIDEFFNTHGFRDFRLCEHMPFLRSPSVYHQAVPELQCRSRTAPADEAFQPCRNSPGSCGICLLDYDITIQHSANDKAWKIVIRAFHQLGSCRSPDDWKWARFTERSKPRLFGPNRPNRRGSSFSPGVIMSTWLGGERSTA</sequence>
<proteinExistence type="predicted"/>
<accession>A0A0B7K673</accession>
<dbReference type="PROSITE" id="PS50181">
    <property type="entry name" value="FBOX"/>
    <property type="match status" value="1"/>
</dbReference>
<dbReference type="InterPro" id="IPR001810">
    <property type="entry name" value="F-box_dom"/>
</dbReference>
<dbReference type="AlphaFoldDB" id="A0A0B7K673"/>
<gene>
    <name evidence="2" type="ORF">BN869_000006218_1</name>
</gene>
<evidence type="ECO:0000259" key="1">
    <source>
        <dbReference type="PROSITE" id="PS50181"/>
    </source>
</evidence>
<protein>
    <recommendedName>
        <fullName evidence="1">F-box domain-containing protein</fullName>
    </recommendedName>
</protein>
<dbReference type="EMBL" id="CDPU01000017">
    <property type="protein sequence ID" value="CEO50161.1"/>
    <property type="molecule type" value="Genomic_DNA"/>
</dbReference>
<dbReference type="InterPro" id="IPR036047">
    <property type="entry name" value="F-box-like_dom_sf"/>
</dbReference>
<organism evidence="2">
    <name type="scientific">Bionectria ochroleuca</name>
    <name type="common">Gliocladium roseum</name>
    <dbReference type="NCBI Taxonomy" id="29856"/>
    <lineage>
        <taxon>Eukaryota</taxon>
        <taxon>Fungi</taxon>
        <taxon>Dikarya</taxon>
        <taxon>Ascomycota</taxon>
        <taxon>Pezizomycotina</taxon>
        <taxon>Sordariomycetes</taxon>
        <taxon>Hypocreomycetidae</taxon>
        <taxon>Hypocreales</taxon>
        <taxon>Bionectriaceae</taxon>
        <taxon>Clonostachys</taxon>
    </lineage>
</organism>